<name>A0ABN2I5U6_9ACTN</name>
<dbReference type="Proteomes" id="UP001500618">
    <property type="component" value="Unassembled WGS sequence"/>
</dbReference>
<sequence>MSYPPGPYDPNQGYGQQPSGPGYGGQPSGPGYGGDQGSYGQQPGYGQPQPGYGQPQAGYGQPGFGDPNAGFPAPPPKKSNTGLILGIVGGGAALLLCCGGLVLVLFLTGVLGGGGGASSARDAADTFFTAIKNQDNSKATGILCDSLKSQYGSGGMPANPMSGSSGGSFTLTSFTYSISSDDPVSSTEHTVGANVTLSASVSGTPQTVSGTWNLTVDNQSGGWKVCKFSDFKPTP</sequence>
<proteinExistence type="predicted"/>
<dbReference type="EMBL" id="BAAANY010000022">
    <property type="protein sequence ID" value="GAA1699176.1"/>
    <property type="molecule type" value="Genomic_DNA"/>
</dbReference>
<accession>A0ABN2I5U6</accession>
<feature type="transmembrane region" description="Helical" evidence="2">
    <location>
        <begin position="83"/>
        <end position="111"/>
    </location>
</feature>
<dbReference type="RefSeq" id="WP_344313350.1">
    <property type="nucleotide sequence ID" value="NZ_BAAANY010000022.1"/>
</dbReference>
<feature type="compositionally biased region" description="Low complexity" evidence="1">
    <location>
        <begin position="38"/>
        <end position="59"/>
    </location>
</feature>
<evidence type="ECO:0000313" key="4">
    <source>
        <dbReference type="Proteomes" id="UP001500618"/>
    </source>
</evidence>
<keyword evidence="4" id="KW-1185">Reference proteome</keyword>
<feature type="region of interest" description="Disordered" evidence="1">
    <location>
        <begin position="1"/>
        <end position="75"/>
    </location>
</feature>
<feature type="compositionally biased region" description="Gly residues" evidence="1">
    <location>
        <begin position="21"/>
        <end position="37"/>
    </location>
</feature>
<evidence type="ECO:0000256" key="2">
    <source>
        <dbReference type="SAM" id="Phobius"/>
    </source>
</evidence>
<organism evidence="3 4">
    <name type="scientific">Fodinicola feengrottensis</name>
    <dbReference type="NCBI Taxonomy" id="435914"/>
    <lineage>
        <taxon>Bacteria</taxon>
        <taxon>Bacillati</taxon>
        <taxon>Actinomycetota</taxon>
        <taxon>Actinomycetes</taxon>
        <taxon>Mycobacteriales</taxon>
        <taxon>Fodinicola</taxon>
    </lineage>
</organism>
<keyword evidence="2" id="KW-0812">Transmembrane</keyword>
<reference evidence="3 4" key="1">
    <citation type="journal article" date="2019" name="Int. J. Syst. Evol. Microbiol.">
        <title>The Global Catalogue of Microorganisms (GCM) 10K type strain sequencing project: providing services to taxonomists for standard genome sequencing and annotation.</title>
        <authorList>
            <consortium name="The Broad Institute Genomics Platform"/>
            <consortium name="The Broad Institute Genome Sequencing Center for Infectious Disease"/>
            <person name="Wu L."/>
            <person name="Ma J."/>
        </authorList>
    </citation>
    <scope>NUCLEOTIDE SEQUENCE [LARGE SCALE GENOMIC DNA]</scope>
    <source>
        <strain evidence="3 4">JCM 14718</strain>
    </source>
</reference>
<keyword evidence="2" id="KW-0472">Membrane</keyword>
<gene>
    <name evidence="3" type="ORF">GCM10009765_55730</name>
</gene>
<comment type="caution">
    <text evidence="3">The sequence shown here is derived from an EMBL/GenBank/DDBJ whole genome shotgun (WGS) entry which is preliminary data.</text>
</comment>
<protein>
    <recommendedName>
        <fullName evidence="5">DUF4878 domain-containing protein</fullName>
    </recommendedName>
</protein>
<evidence type="ECO:0000313" key="3">
    <source>
        <dbReference type="EMBL" id="GAA1699176.1"/>
    </source>
</evidence>
<evidence type="ECO:0008006" key="5">
    <source>
        <dbReference type="Google" id="ProtNLM"/>
    </source>
</evidence>
<evidence type="ECO:0000256" key="1">
    <source>
        <dbReference type="SAM" id="MobiDB-lite"/>
    </source>
</evidence>
<keyword evidence="2" id="KW-1133">Transmembrane helix</keyword>